<reference evidence="7 8" key="1">
    <citation type="journal article" date="2003" name="Int. J. Syst. Evol. Microbiol.">
        <title>Virgibacillus carmonensis sp. nov., Virgibacillus necropolis sp. nov. and Virgibacillus picturae sp. nov., three novel species isolated from deteriorated mural paintings, transfer of the species of the genus salibacillus to Virgibacillus, as Virgibacillus marismortui comb. nov. and Virgibacillus salexigens comb. nov., and emended description of the genus Virgibacillus.</title>
        <authorList>
            <person name="Heyrman J."/>
            <person name="Logan N.A."/>
            <person name="Busse H.J."/>
            <person name="Balcaen A."/>
            <person name="Lebbe L."/>
            <person name="Rodriguez-Diaz M."/>
            <person name="Swings J."/>
            <person name="De Vos P."/>
        </authorList>
    </citation>
    <scope>NUCLEOTIDE SEQUENCE [LARGE SCALE GENOMIC DNA]</scope>
    <source>
        <strain evidence="7 8">LMG 19488</strain>
    </source>
</reference>
<feature type="domain" description="DUF1232" evidence="6">
    <location>
        <begin position="67"/>
        <end position="102"/>
    </location>
</feature>
<evidence type="ECO:0000256" key="4">
    <source>
        <dbReference type="ARBA" id="ARBA00023136"/>
    </source>
</evidence>
<organism evidence="7 8">
    <name type="scientific">Virgibacillus necropolis</name>
    <dbReference type="NCBI Taxonomy" id="163877"/>
    <lineage>
        <taxon>Bacteria</taxon>
        <taxon>Bacillati</taxon>
        <taxon>Bacillota</taxon>
        <taxon>Bacilli</taxon>
        <taxon>Bacillales</taxon>
        <taxon>Bacillaceae</taxon>
        <taxon>Virgibacillus</taxon>
    </lineage>
</organism>
<evidence type="ECO:0000259" key="6">
    <source>
        <dbReference type="Pfam" id="PF06803"/>
    </source>
</evidence>
<dbReference type="Proteomes" id="UP000204391">
    <property type="component" value="Chromosome"/>
</dbReference>
<proteinExistence type="predicted"/>
<protein>
    <recommendedName>
        <fullName evidence="6">DUF1232 domain-containing protein</fullName>
    </recommendedName>
</protein>
<evidence type="ECO:0000313" key="7">
    <source>
        <dbReference type="EMBL" id="ASN04593.1"/>
    </source>
</evidence>
<dbReference type="Pfam" id="PF06803">
    <property type="entry name" value="DUF1232"/>
    <property type="match status" value="1"/>
</dbReference>
<evidence type="ECO:0000256" key="1">
    <source>
        <dbReference type="ARBA" id="ARBA00004127"/>
    </source>
</evidence>
<feature type="transmembrane region" description="Helical" evidence="5">
    <location>
        <begin position="39"/>
        <end position="58"/>
    </location>
</feature>
<evidence type="ECO:0000256" key="2">
    <source>
        <dbReference type="ARBA" id="ARBA00022692"/>
    </source>
</evidence>
<keyword evidence="8" id="KW-1185">Reference proteome</keyword>
<evidence type="ECO:0000256" key="3">
    <source>
        <dbReference type="ARBA" id="ARBA00022989"/>
    </source>
</evidence>
<dbReference type="EMBL" id="CP022437">
    <property type="protein sequence ID" value="ASN04593.1"/>
    <property type="molecule type" value="Genomic_DNA"/>
</dbReference>
<dbReference type="AlphaFoldDB" id="A0A221MAB8"/>
<dbReference type="KEGG" id="vne:CFK40_05980"/>
<evidence type="ECO:0000313" key="8">
    <source>
        <dbReference type="Proteomes" id="UP000204391"/>
    </source>
</evidence>
<name>A0A221MAB8_9BACI</name>
<keyword evidence="3 5" id="KW-1133">Transmembrane helix</keyword>
<comment type="subcellular location">
    <subcellularLocation>
        <location evidence="1">Endomembrane system</location>
        <topology evidence="1">Multi-pass membrane protein</topology>
    </subcellularLocation>
</comment>
<gene>
    <name evidence="7" type="ORF">CFK40_05980</name>
</gene>
<dbReference type="GO" id="GO:0012505">
    <property type="term" value="C:endomembrane system"/>
    <property type="evidence" value="ECO:0007669"/>
    <property type="project" value="UniProtKB-SubCell"/>
</dbReference>
<accession>A0A221MAB8</accession>
<keyword evidence="2 5" id="KW-0812">Transmembrane</keyword>
<keyword evidence="4 5" id="KW-0472">Membrane</keyword>
<dbReference type="InterPro" id="IPR010652">
    <property type="entry name" value="DUF1232"/>
</dbReference>
<evidence type="ECO:0000256" key="5">
    <source>
        <dbReference type="SAM" id="Phobius"/>
    </source>
</evidence>
<dbReference type="RefSeq" id="WP_089531444.1">
    <property type="nucleotide sequence ID" value="NZ_CP022437.1"/>
</dbReference>
<dbReference type="OrthoDB" id="9793277at2"/>
<sequence>MSDKKGYKDKLAKFDPAKAIKGSQKYFTENKFGSKMLNYAKLLGTKVAYYSFLLFYAFKSPNTPKSAKLTIAGALGYLILPVDLVPDFIPLVGITDDSAVILYALYRIYSHIDEPIKQKADAKMKKFFGDNYDTKDIDKNLIFDQKEEKNE</sequence>